<accession>A0A1Y1V6A0</accession>
<protein>
    <submittedName>
        <fullName evidence="2">Uncharacterized protein</fullName>
    </submittedName>
</protein>
<organism evidence="2 3">
    <name type="scientific">Piromyces finnis</name>
    <dbReference type="NCBI Taxonomy" id="1754191"/>
    <lineage>
        <taxon>Eukaryota</taxon>
        <taxon>Fungi</taxon>
        <taxon>Fungi incertae sedis</taxon>
        <taxon>Chytridiomycota</taxon>
        <taxon>Chytridiomycota incertae sedis</taxon>
        <taxon>Neocallimastigomycetes</taxon>
        <taxon>Neocallimastigales</taxon>
        <taxon>Neocallimastigaceae</taxon>
        <taxon>Piromyces</taxon>
    </lineage>
</organism>
<gene>
    <name evidence="2" type="ORF">BCR36DRAFT_371431</name>
</gene>
<comment type="caution">
    <text evidence="2">The sequence shown here is derived from an EMBL/GenBank/DDBJ whole genome shotgun (WGS) entry which is preliminary data.</text>
</comment>
<evidence type="ECO:0000313" key="3">
    <source>
        <dbReference type="Proteomes" id="UP000193719"/>
    </source>
</evidence>
<feature type="region of interest" description="Disordered" evidence="1">
    <location>
        <begin position="25"/>
        <end position="162"/>
    </location>
</feature>
<name>A0A1Y1V6A0_9FUNG</name>
<feature type="compositionally biased region" description="Basic and acidic residues" evidence="1">
    <location>
        <begin position="68"/>
        <end position="80"/>
    </location>
</feature>
<keyword evidence="3" id="KW-1185">Reference proteome</keyword>
<feature type="compositionally biased region" description="Basic and acidic residues" evidence="1">
    <location>
        <begin position="36"/>
        <end position="57"/>
    </location>
</feature>
<reference evidence="2 3" key="2">
    <citation type="submission" date="2016-08" db="EMBL/GenBank/DDBJ databases">
        <title>Pervasive Adenine N6-methylation of Active Genes in Fungi.</title>
        <authorList>
            <consortium name="DOE Joint Genome Institute"/>
            <person name="Mondo S.J."/>
            <person name="Dannebaum R.O."/>
            <person name="Kuo R.C."/>
            <person name="Labutti K."/>
            <person name="Haridas S."/>
            <person name="Kuo A."/>
            <person name="Salamov A."/>
            <person name="Ahrendt S.R."/>
            <person name="Lipzen A."/>
            <person name="Sullivan W."/>
            <person name="Andreopoulos W.B."/>
            <person name="Clum A."/>
            <person name="Lindquist E."/>
            <person name="Daum C."/>
            <person name="Ramamoorthy G.K."/>
            <person name="Gryganskyi A."/>
            <person name="Culley D."/>
            <person name="Magnuson J.K."/>
            <person name="James T.Y."/>
            <person name="O'Malley M.A."/>
            <person name="Stajich J.E."/>
            <person name="Spatafora J.W."/>
            <person name="Visel A."/>
            <person name="Grigoriev I.V."/>
        </authorList>
    </citation>
    <scope>NUCLEOTIDE SEQUENCE [LARGE SCALE GENOMIC DNA]</scope>
    <source>
        <strain evidence="3">finn</strain>
    </source>
</reference>
<feature type="compositionally biased region" description="Basic and acidic residues" evidence="1">
    <location>
        <begin position="86"/>
        <end position="111"/>
    </location>
</feature>
<dbReference type="AlphaFoldDB" id="A0A1Y1V6A0"/>
<dbReference type="EMBL" id="MCFH01000028">
    <property type="protein sequence ID" value="ORX48179.1"/>
    <property type="molecule type" value="Genomic_DNA"/>
</dbReference>
<proteinExistence type="predicted"/>
<evidence type="ECO:0000256" key="1">
    <source>
        <dbReference type="SAM" id="MobiDB-lite"/>
    </source>
</evidence>
<dbReference type="Proteomes" id="UP000193719">
    <property type="component" value="Unassembled WGS sequence"/>
</dbReference>
<reference evidence="2 3" key="1">
    <citation type="submission" date="2016-08" db="EMBL/GenBank/DDBJ databases">
        <title>Genomes of anaerobic fungi encode conserved fungal cellulosomes for biomass hydrolysis.</title>
        <authorList>
            <consortium name="DOE Joint Genome Institute"/>
            <person name="Haitjema C.H."/>
            <person name="Gilmore S.P."/>
            <person name="Henske J.K."/>
            <person name="Solomon K.V."/>
            <person name="De Groot R."/>
            <person name="Kuo A."/>
            <person name="Mondo S.J."/>
            <person name="Salamov A.A."/>
            <person name="Labutti K."/>
            <person name="Zhao Z."/>
            <person name="Chiniquy J."/>
            <person name="Barry K."/>
            <person name="Brewer H.M."/>
            <person name="Purvine S.O."/>
            <person name="Wright A.T."/>
            <person name="Boxma B."/>
            <person name="Van Alen T."/>
            <person name="Hackstein J.H."/>
            <person name="Baker S.E."/>
            <person name="Grigoriev I.V."/>
            <person name="O'Malley M.A."/>
        </authorList>
    </citation>
    <scope>NUCLEOTIDE SEQUENCE [LARGE SCALE GENOMIC DNA]</scope>
    <source>
        <strain evidence="3">finn</strain>
    </source>
</reference>
<evidence type="ECO:0000313" key="2">
    <source>
        <dbReference type="EMBL" id="ORX48179.1"/>
    </source>
</evidence>
<sequence>MPEISRNQKYSDCWRDYIYDMEKEIKSDKGHKKNKNEKQIKDKIYHEKMHKSDSIKDNHKHHNNKYLLNDKRDEDKYRHSEKGKRCRENKYKDNSIIKKIKIEDKMLESKSKTNTKSHRYEESTRRRSRSRNRSKSKSRNGHYHSHSHSHHYHHNSYDKHHK</sequence>
<feature type="compositionally biased region" description="Basic residues" evidence="1">
    <location>
        <begin position="126"/>
        <end position="154"/>
    </location>
</feature>